<dbReference type="RefSeq" id="WP_220165447.1">
    <property type="nucleotide sequence ID" value="NZ_JAIBOA010000005.1"/>
</dbReference>
<dbReference type="Pfam" id="PF02627">
    <property type="entry name" value="CMD"/>
    <property type="match status" value="1"/>
</dbReference>
<sequence>MSGMHAGRGGGPARVRSVVAWRSARRSDPPPAGLFGGSGRLARGHRRFETGLFALGRLPADAAGAIALRAAAGLGDPRLFEYWARRPHGLPAPVVARLRAGGAAPWPPRVAALLDAVRDLRAHRMIGEGTWRRLAAFLDDGLIVELCMIAGHVEATAMLLGATEAGDAGAAPVPSTAGQPFPDVEAGPSSPLPVGRRVVAHARRDGVLPVARIAGRSIGARRMALFDLLDRSPGAFWPWTTLWTAVVAGGGLAPADVERAVLRTGWCCGSSYEWQHHTATSVASGLTGADLERLAVGPDASGWDARERALLRAVDELCAARALTADTREALADFLDERQRAALVLLVGTYAMLAMVLNSFGVRDKDPSAWERAPVPIGRARRR</sequence>
<name>A0ABS7FQN5_9ACTN</name>
<dbReference type="InterPro" id="IPR029032">
    <property type="entry name" value="AhpD-like"/>
</dbReference>
<dbReference type="EMBL" id="JAIBOA010000005">
    <property type="protein sequence ID" value="MBW8482718.1"/>
    <property type="molecule type" value="Genomic_DNA"/>
</dbReference>
<proteinExistence type="predicted"/>
<dbReference type="SUPFAM" id="SSF69118">
    <property type="entry name" value="AhpD-like"/>
    <property type="match status" value="2"/>
</dbReference>
<evidence type="ECO:0000313" key="3">
    <source>
        <dbReference type="EMBL" id="MBW8482718.1"/>
    </source>
</evidence>
<feature type="domain" description="Carboxymuconolactone decarboxylase-like" evidence="2">
    <location>
        <begin position="233"/>
        <end position="316"/>
    </location>
</feature>
<evidence type="ECO:0000256" key="1">
    <source>
        <dbReference type="SAM" id="Phobius"/>
    </source>
</evidence>
<dbReference type="PANTHER" id="PTHR34846:SF5">
    <property type="entry name" value="CARBOXYMUCONOLACTONE DECARBOXYLASE-LIKE DOMAIN-CONTAINING PROTEIN"/>
    <property type="match status" value="1"/>
</dbReference>
<reference evidence="3 4" key="1">
    <citation type="submission" date="2021-07" db="EMBL/GenBank/DDBJ databases">
        <title>Actinomadura sp. PM05-2 isolated from lichen.</title>
        <authorList>
            <person name="Somphong A."/>
            <person name="Phongsopitanun W."/>
            <person name="Tanasupawat S."/>
            <person name="Peongsungnone V."/>
        </authorList>
    </citation>
    <scope>NUCLEOTIDE SEQUENCE [LARGE SCALE GENOMIC DNA]</scope>
    <source>
        <strain evidence="3 4">PM05-2</strain>
    </source>
</reference>
<dbReference type="PANTHER" id="PTHR34846">
    <property type="entry name" value="4-CARBOXYMUCONOLACTONE DECARBOXYLASE FAMILY PROTEIN (AFU_ORTHOLOGUE AFUA_6G11590)"/>
    <property type="match status" value="1"/>
</dbReference>
<keyword evidence="1" id="KW-0472">Membrane</keyword>
<dbReference type="Proteomes" id="UP000774570">
    <property type="component" value="Unassembled WGS sequence"/>
</dbReference>
<accession>A0ABS7FQN5</accession>
<comment type="caution">
    <text evidence="3">The sequence shown here is derived from an EMBL/GenBank/DDBJ whole genome shotgun (WGS) entry which is preliminary data.</text>
</comment>
<gene>
    <name evidence="3" type="ORF">K1Y72_10095</name>
</gene>
<dbReference type="InterPro" id="IPR003779">
    <property type="entry name" value="CMD-like"/>
</dbReference>
<evidence type="ECO:0000259" key="2">
    <source>
        <dbReference type="Pfam" id="PF02627"/>
    </source>
</evidence>
<dbReference type="Gene3D" id="1.20.1290.10">
    <property type="entry name" value="AhpD-like"/>
    <property type="match status" value="2"/>
</dbReference>
<keyword evidence="4" id="KW-1185">Reference proteome</keyword>
<keyword evidence="1" id="KW-1133">Transmembrane helix</keyword>
<evidence type="ECO:0000313" key="4">
    <source>
        <dbReference type="Proteomes" id="UP000774570"/>
    </source>
</evidence>
<feature type="transmembrane region" description="Helical" evidence="1">
    <location>
        <begin position="341"/>
        <end position="362"/>
    </location>
</feature>
<protein>
    <submittedName>
        <fullName evidence="3">Carboxymuconolactone decarboxylase family protein</fullName>
    </submittedName>
</protein>
<organism evidence="3 4">
    <name type="scientific">Actinomadura parmotrematis</name>
    <dbReference type="NCBI Taxonomy" id="2864039"/>
    <lineage>
        <taxon>Bacteria</taxon>
        <taxon>Bacillati</taxon>
        <taxon>Actinomycetota</taxon>
        <taxon>Actinomycetes</taxon>
        <taxon>Streptosporangiales</taxon>
        <taxon>Thermomonosporaceae</taxon>
        <taxon>Actinomadura</taxon>
    </lineage>
</organism>
<keyword evidence="1" id="KW-0812">Transmembrane</keyword>